<feature type="compositionally biased region" description="Basic and acidic residues" evidence="1">
    <location>
        <begin position="23"/>
        <end position="33"/>
    </location>
</feature>
<feature type="compositionally biased region" description="Low complexity" evidence="1">
    <location>
        <begin position="106"/>
        <end position="142"/>
    </location>
</feature>
<dbReference type="Proteomes" id="UP000199504">
    <property type="component" value="Unassembled WGS sequence"/>
</dbReference>
<keyword evidence="2" id="KW-1133">Transmembrane helix</keyword>
<feature type="transmembrane region" description="Helical" evidence="2">
    <location>
        <begin position="215"/>
        <end position="241"/>
    </location>
</feature>
<feature type="region of interest" description="Disordered" evidence="1">
    <location>
        <begin position="1"/>
        <end position="162"/>
    </location>
</feature>
<reference evidence="4" key="1">
    <citation type="submission" date="2016-06" db="EMBL/GenBank/DDBJ databases">
        <authorList>
            <person name="Varghese N."/>
            <person name="Submissions Spin"/>
        </authorList>
    </citation>
    <scope>NUCLEOTIDE SEQUENCE [LARGE SCALE GENOMIC DNA]</scope>
    <source>
        <strain evidence="4">DSM 44830</strain>
    </source>
</reference>
<protein>
    <recommendedName>
        <fullName evidence="5">DUF4190 domain-containing protein</fullName>
    </recommendedName>
</protein>
<evidence type="ECO:0000313" key="3">
    <source>
        <dbReference type="EMBL" id="SCF16771.1"/>
    </source>
</evidence>
<feature type="compositionally biased region" description="Pro residues" evidence="1">
    <location>
        <begin position="64"/>
        <end position="88"/>
    </location>
</feature>
<dbReference type="AlphaFoldDB" id="A0A1C4Y8X0"/>
<evidence type="ECO:0008006" key="5">
    <source>
        <dbReference type="Google" id="ProtNLM"/>
    </source>
</evidence>
<name>A0A1C4Y8X0_9ACTN</name>
<evidence type="ECO:0000256" key="2">
    <source>
        <dbReference type="SAM" id="Phobius"/>
    </source>
</evidence>
<accession>A0A1C4Y8X0</accession>
<feature type="compositionally biased region" description="Low complexity" evidence="1">
    <location>
        <begin position="53"/>
        <end position="63"/>
    </location>
</feature>
<gene>
    <name evidence="3" type="ORF">GA0070564_103606</name>
</gene>
<organism evidence="3 4">
    <name type="scientific">Micromonospora mirobrigensis</name>
    <dbReference type="NCBI Taxonomy" id="262898"/>
    <lineage>
        <taxon>Bacteria</taxon>
        <taxon>Bacillati</taxon>
        <taxon>Actinomycetota</taxon>
        <taxon>Actinomycetes</taxon>
        <taxon>Micromonosporales</taxon>
        <taxon>Micromonosporaceae</taxon>
        <taxon>Micromonospora</taxon>
    </lineage>
</organism>
<dbReference type="STRING" id="262898.GA0070564_103606"/>
<keyword evidence="4" id="KW-1185">Reference proteome</keyword>
<keyword evidence="2" id="KW-0812">Transmembrane</keyword>
<evidence type="ECO:0000313" key="4">
    <source>
        <dbReference type="Proteomes" id="UP000199504"/>
    </source>
</evidence>
<dbReference type="EMBL" id="FMCX01000003">
    <property type="protein sequence ID" value="SCF16771.1"/>
    <property type="molecule type" value="Genomic_DNA"/>
</dbReference>
<sequence>MTEPVPPAEGDPGGPGRAAGPPDPDRPGSRWEEPASLPPETSSVGYAPPPVSAPSAPVSGSSPWPAPAPMPAANPWGAPAPPVAPGTPAPDRTGGAAQPQFGWPGGAAQPGSGWPGGAAQPGSGWAAAAAPHAPGWPPAGAQPGWGGGPRPPREPVRPPKRVAPVPGTPFGVVHLDVAPVTSGLATASLGVGVVSILISVLVLCFGIGGRSWGGGAWAAGAFTVLGTIAGTAGIVTGLLALRQIRRPVSPPEVRFSGRGLARAGLTCGAVGVGLSLLGLLLALALQFA</sequence>
<feature type="transmembrane region" description="Helical" evidence="2">
    <location>
        <begin position="189"/>
        <end position="209"/>
    </location>
</feature>
<feature type="transmembrane region" description="Helical" evidence="2">
    <location>
        <begin position="262"/>
        <end position="285"/>
    </location>
</feature>
<proteinExistence type="predicted"/>
<evidence type="ECO:0000256" key="1">
    <source>
        <dbReference type="SAM" id="MobiDB-lite"/>
    </source>
</evidence>
<keyword evidence="2" id="KW-0472">Membrane</keyword>